<proteinExistence type="predicted"/>
<organism evidence="1 2">
    <name type="scientific">Sphingobacterium thermophilum</name>
    <dbReference type="NCBI Taxonomy" id="768534"/>
    <lineage>
        <taxon>Bacteria</taxon>
        <taxon>Pseudomonadati</taxon>
        <taxon>Bacteroidota</taxon>
        <taxon>Sphingobacteriia</taxon>
        <taxon>Sphingobacteriales</taxon>
        <taxon>Sphingobacteriaceae</taxon>
        <taxon>Sphingobacterium</taxon>
    </lineage>
</organism>
<reference evidence="2" key="1">
    <citation type="journal article" date="2019" name="Int. J. Syst. Evol. Microbiol.">
        <title>The Global Catalogue of Microorganisms (GCM) 10K type strain sequencing project: providing services to taxonomists for standard genome sequencing and annotation.</title>
        <authorList>
            <consortium name="The Broad Institute Genomics Platform"/>
            <consortium name="The Broad Institute Genome Sequencing Center for Infectious Disease"/>
            <person name="Wu L."/>
            <person name="Ma J."/>
        </authorList>
    </citation>
    <scope>NUCLEOTIDE SEQUENCE [LARGE SCALE GENOMIC DNA]</scope>
    <source>
        <strain evidence="2">JCM 17858</strain>
    </source>
</reference>
<comment type="caution">
    <text evidence="1">The sequence shown here is derived from an EMBL/GenBank/DDBJ whole genome shotgun (WGS) entry which is preliminary data.</text>
</comment>
<dbReference type="EMBL" id="BAABGR010000015">
    <property type="protein sequence ID" value="GAA4516693.1"/>
    <property type="molecule type" value="Genomic_DNA"/>
</dbReference>
<evidence type="ECO:0000313" key="1">
    <source>
        <dbReference type="EMBL" id="GAA4516693.1"/>
    </source>
</evidence>
<name>A0ABP8R2T8_9SPHI</name>
<accession>A0ABP8R2T8</accession>
<keyword evidence="2" id="KW-1185">Reference proteome</keyword>
<evidence type="ECO:0000313" key="2">
    <source>
        <dbReference type="Proteomes" id="UP001500394"/>
    </source>
</evidence>
<dbReference type="Proteomes" id="UP001500394">
    <property type="component" value="Unassembled WGS sequence"/>
</dbReference>
<protein>
    <submittedName>
        <fullName evidence="1">Uncharacterized protein</fullName>
    </submittedName>
</protein>
<gene>
    <name evidence="1" type="ORF">GCM10023173_16430</name>
</gene>
<sequence>MTQIMTYMHLLEIITQTGDKGIPFPVGSKAFENKDVSVTIKLPEGYQFILSEESTSRMLPPEDEVEVTCTCNQGSGSCSPVKAKGSYYYIMNDNWF</sequence>